<dbReference type="RefSeq" id="WP_275683467.1">
    <property type="nucleotide sequence ID" value="NZ_JAJLJH010000004.1"/>
</dbReference>
<protein>
    <submittedName>
        <fullName evidence="2">Uncharacterized protein</fullName>
    </submittedName>
</protein>
<name>A0A9X1YJR2_9BURK</name>
<organism evidence="2 3">
    <name type="scientific">Scleromatobacter humisilvae</name>
    <dbReference type="NCBI Taxonomy" id="2897159"/>
    <lineage>
        <taxon>Bacteria</taxon>
        <taxon>Pseudomonadati</taxon>
        <taxon>Pseudomonadota</taxon>
        <taxon>Betaproteobacteria</taxon>
        <taxon>Burkholderiales</taxon>
        <taxon>Sphaerotilaceae</taxon>
        <taxon>Scleromatobacter</taxon>
    </lineage>
</organism>
<dbReference type="AlphaFoldDB" id="A0A9X1YJR2"/>
<sequence length="156" mass="16904">MVASPSLRIDPAVAGAAIGVPADRFRHIEPSGRDDPGRDDPGGDVLGPDQGWAFYLNLPYADPTGTRQGARFSFTMEWPVHRTTALPMCIDADRARVDITAAGWGHLGKTHDWSGKPWPSYITARSSGRLRARRNRSLSSTTPSRMRMTGTVASSA</sequence>
<accession>A0A9X1YJR2</accession>
<feature type="region of interest" description="Disordered" evidence="1">
    <location>
        <begin position="132"/>
        <end position="156"/>
    </location>
</feature>
<dbReference type="EMBL" id="JAJLJH010000004">
    <property type="protein sequence ID" value="MCK9687428.1"/>
    <property type="molecule type" value="Genomic_DNA"/>
</dbReference>
<comment type="caution">
    <text evidence="2">The sequence shown here is derived from an EMBL/GenBank/DDBJ whole genome shotgun (WGS) entry which is preliminary data.</text>
</comment>
<reference evidence="2" key="1">
    <citation type="submission" date="2021-11" db="EMBL/GenBank/DDBJ databases">
        <title>BS-T2-15 a new species belonging to the Comamonadaceae family isolated from the soil of a French oak forest.</title>
        <authorList>
            <person name="Mieszkin S."/>
            <person name="Alain K."/>
        </authorList>
    </citation>
    <scope>NUCLEOTIDE SEQUENCE</scope>
    <source>
        <strain evidence="2">BS-T2-15</strain>
    </source>
</reference>
<gene>
    <name evidence="2" type="ORF">LPC04_17125</name>
</gene>
<proteinExistence type="predicted"/>
<evidence type="ECO:0000256" key="1">
    <source>
        <dbReference type="SAM" id="MobiDB-lite"/>
    </source>
</evidence>
<dbReference type="Proteomes" id="UP001139353">
    <property type="component" value="Unassembled WGS sequence"/>
</dbReference>
<keyword evidence="3" id="KW-1185">Reference proteome</keyword>
<evidence type="ECO:0000313" key="2">
    <source>
        <dbReference type="EMBL" id="MCK9687428.1"/>
    </source>
</evidence>
<evidence type="ECO:0000313" key="3">
    <source>
        <dbReference type="Proteomes" id="UP001139353"/>
    </source>
</evidence>